<evidence type="ECO:0000256" key="1">
    <source>
        <dbReference type="ARBA" id="ARBA00022618"/>
    </source>
</evidence>
<keyword evidence="1 4" id="KW-0132">Cell division</keyword>
<organism evidence="8 9">
    <name type="scientific">Fusibacter bizertensis</name>
    <dbReference type="NCBI Taxonomy" id="1488331"/>
    <lineage>
        <taxon>Bacteria</taxon>
        <taxon>Bacillati</taxon>
        <taxon>Bacillota</taxon>
        <taxon>Clostridia</taxon>
        <taxon>Eubacteriales</taxon>
        <taxon>Eubacteriales Family XII. Incertae Sedis</taxon>
        <taxon>Fusibacter</taxon>
    </lineage>
</organism>
<comment type="caution">
    <text evidence="8">The sequence shown here is derived from an EMBL/GenBank/DDBJ whole genome shotgun (WGS) entry which is preliminary data.</text>
</comment>
<keyword evidence="3 4" id="KW-0131">Cell cycle</keyword>
<dbReference type="NCBIfam" id="TIGR00647">
    <property type="entry name" value="DNA_bind_WhiA"/>
    <property type="match status" value="1"/>
</dbReference>
<evidence type="ECO:0000259" key="7">
    <source>
        <dbReference type="Pfam" id="PF14527"/>
    </source>
</evidence>
<dbReference type="GO" id="GO:0003677">
    <property type="term" value="F:DNA binding"/>
    <property type="evidence" value="ECO:0007669"/>
    <property type="project" value="UniProtKB-KW"/>
</dbReference>
<comment type="function">
    <text evidence="4">Involved in cell division and chromosome segregation.</text>
</comment>
<evidence type="ECO:0000259" key="6">
    <source>
        <dbReference type="Pfam" id="PF10298"/>
    </source>
</evidence>
<proteinExistence type="inferred from homology"/>
<feature type="domain" description="Sporulation transcription regulator WhiA N-terminal" evidence="6">
    <location>
        <begin position="19"/>
        <end position="104"/>
    </location>
</feature>
<dbReference type="RefSeq" id="WP_281093473.1">
    <property type="nucleotide sequence ID" value="NZ_JARYZI010000003.1"/>
</dbReference>
<evidence type="ECO:0000256" key="3">
    <source>
        <dbReference type="ARBA" id="ARBA00023306"/>
    </source>
</evidence>
<evidence type="ECO:0000256" key="4">
    <source>
        <dbReference type="HAMAP-Rule" id="MF_01420"/>
    </source>
</evidence>
<feature type="domain" description="WhiA LAGLIDADG-like" evidence="7">
    <location>
        <begin position="129"/>
        <end position="221"/>
    </location>
</feature>
<dbReference type="PANTHER" id="PTHR37307:SF1">
    <property type="entry name" value="CELL DIVISION PROTEIN WHIA-RELATED"/>
    <property type="match status" value="1"/>
</dbReference>
<reference evidence="8 9" key="1">
    <citation type="submission" date="2023-04" db="EMBL/GenBank/DDBJ databases">
        <title>Fusibacter bizertensis strain WBS, isolated from littoral bottom sediments of the Arctic seas - biochemical and genomic analysis.</title>
        <authorList>
            <person name="Brioukhanov A.L."/>
        </authorList>
    </citation>
    <scope>NUCLEOTIDE SEQUENCE [LARGE SCALE GENOMIC DNA]</scope>
    <source>
        <strain evidence="8 9">WBS</strain>
    </source>
</reference>
<dbReference type="InterPro" id="IPR018478">
    <property type="entry name" value="Sporu_reg_WhiA_N_dom"/>
</dbReference>
<dbReference type="HAMAP" id="MF_01420">
    <property type="entry name" value="HTH_type_WhiA"/>
    <property type="match status" value="1"/>
</dbReference>
<dbReference type="Gene3D" id="3.10.28.10">
    <property type="entry name" value="Homing endonucleases"/>
    <property type="match status" value="1"/>
</dbReference>
<evidence type="ECO:0000259" key="5">
    <source>
        <dbReference type="Pfam" id="PF02650"/>
    </source>
</evidence>
<dbReference type="InterPro" id="IPR039518">
    <property type="entry name" value="WhiA_LAGLIDADG_dom"/>
</dbReference>
<protein>
    <recommendedName>
        <fullName evidence="4">Probable cell division protein WhiA</fullName>
    </recommendedName>
</protein>
<dbReference type="Pfam" id="PF02650">
    <property type="entry name" value="HTH_WhiA"/>
    <property type="match status" value="1"/>
</dbReference>
<name>A0ABT6NB57_9FIRM</name>
<evidence type="ECO:0000256" key="2">
    <source>
        <dbReference type="ARBA" id="ARBA00023125"/>
    </source>
</evidence>
<keyword evidence="2 4" id="KW-0238">DNA-binding</keyword>
<dbReference type="Proteomes" id="UP001158045">
    <property type="component" value="Unassembled WGS sequence"/>
</dbReference>
<dbReference type="InterPro" id="IPR003802">
    <property type="entry name" value="Sporulation_regulator_WhiA"/>
</dbReference>
<dbReference type="EMBL" id="JARYZI010000003">
    <property type="protein sequence ID" value="MDH8677653.1"/>
    <property type="molecule type" value="Genomic_DNA"/>
</dbReference>
<dbReference type="Pfam" id="PF10298">
    <property type="entry name" value="WhiA_N"/>
    <property type="match status" value="1"/>
</dbReference>
<evidence type="ECO:0000313" key="9">
    <source>
        <dbReference type="Proteomes" id="UP001158045"/>
    </source>
</evidence>
<dbReference type="PANTHER" id="PTHR37307">
    <property type="entry name" value="CELL DIVISION PROTEIN WHIA-RELATED"/>
    <property type="match status" value="1"/>
</dbReference>
<dbReference type="Pfam" id="PF14527">
    <property type="entry name" value="LAGLIDADG_WhiA"/>
    <property type="match status" value="1"/>
</dbReference>
<accession>A0ABT6NB57</accession>
<gene>
    <name evidence="4 8" type="primary">whiA</name>
    <name evidence="8" type="ORF">QE109_05815</name>
</gene>
<sequence length="315" mass="35900">MSFSSKSKNELTRIRTEGRCCNRAVLSGIIRVSGALEFGGYNAMNLRIVTENPAVARLVFILLKKTYKLHTELIMKENKVLNKHHSYEMFIEKANDILTDLGILKFDGESYTLNDRMPKEIIKKNCCKKAYLRGIYLGGGSLSAPERSYHLELITHNEVFANDLINFINDNYDLGTKVTTRKKNYIVYLKESEKIVDFLNIIGAHQTLLEYENIRIVKQMRNNVNRVVNCETANLTKTADAAYEHIQAINSIEMSVGLDYLDDKLREIAEVRVENPEATLKELGEMIVPPIGKSGVNHRLKKIMELADQISKRKG</sequence>
<dbReference type="InterPro" id="IPR027434">
    <property type="entry name" value="Homing_endonucl"/>
</dbReference>
<feature type="domain" description="Sporulation regulator WhiA C-terminal" evidence="5">
    <location>
        <begin position="224"/>
        <end position="307"/>
    </location>
</feature>
<dbReference type="SUPFAM" id="SSF55608">
    <property type="entry name" value="Homing endonucleases"/>
    <property type="match status" value="1"/>
</dbReference>
<evidence type="ECO:0000313" key="8">
    <source>
        <dbReference type="EMBL" id="MDH8677653.1"/>
    </source>
</evidence>
<keyword evidence="9" id="KW-1185">Reference proteome</keyword>
<comment type="similarity">
    <text evidence="4">Belongs to the WhiA family.</text>
</comment>
<dbReference type="InterPro" id="IPR023054">
    <property type="entry name" value="Sporulation_regulator_WhiA_C"/>
</dbReference>